<keyword evidence="7 9" id="KW-0238">DNA-binding</keyword>
<dbReference type="Pfam" id="PF03104">
    <property type="entry name" value="DNA_pol_B_exo1"/>
    <property type="match status" value="1"/>
</dbReference>
<dbReference type="GO" id="GO:0003677">
    <property type="term" value="F:DNA binding"/>
    <property type="evidence" value="ECO:0007669"/>
    <property type="project" value="UniProtKB-KW"/>
</dbReference>
<dbReference type="Gene3D" id="3.30.420.10">
    <property type="entry name" value="Ribonuclease H-like superfamily/Ribonuclease H"/>
    <property type="match status" value="1"/>
</dbReference>
<dbReference type="EMBL" id="AY430810">
    <property type="protein sequence ID" value="AAQ96405.1"/>
    <property type="molecule type" value="Genomic_DNA"/>
</dbReference>
<dbReference type="OrthoDB" id="165at10239"/>
<gene>
    <name evidence="12" type="primary">pol</name>
</gene>
<reference evidence="12 13" key="1">
    <citation type="journal article" date="2004" name="J. Virol.">
        <title>Sequence analysis of the genome of the Neodiprion sertifer nucleopolyhedrovirus.</title>
        <authorList>
            <person name="Garcia-Maruniak A."/>
            <person name="Maruniak J.E."/>
            <person name="Zanotto P.M."/>
            <person name="Doumbouya A.E."/>
            <person name="Liu J.C."/>
            <person name="Merritt T.M."/>
            <person name="Lanoie J.S."/>
        </authorList>
    </citation>
    <scope>NUCLEOTIDE SEQUENCE [LARGE SCALE GENOMIC DNA]</scope>
</reference>
<dbReference type="SMART" id="SM00486">
    <property type="entry name" value="POLBc"/>
    <property type="match status" value="1"/>
</dbReference>
<evidence type="ECO:0000256" key="4">
    <source>
        <dbReference type="ARBA" id="ARBA00022695"/>
    </source>
</evidence>
<evidence type="ECO:0000313" key="13">
    <source>
        <dbReference type="Proteomes" id="UP000243697"/>
    </source>
</evidence>
<evidence type="ECO:0000256" key="3">
    <source>
        <dbReference type="ARBA" id="ARBA00022679"/>
    </source>
</evidence>
<evidence type="ECO:0000259" key="10">
    <source>
        <dbReference type="Pfam" id="PF00136"/>
    </source>
</evidence>
<dbReference type="GO" id="GO:0039693">
    <property type="term" value="P:viral DNA genome replication"/>
    <property type="evidence" value="ECO:0007669"/>
    <property type="project" value="UniProtKB-KW"/>
</dbReference>
<comment type="similarity">
    <text evidence="2 9">Belongs to the DNA polymerase type-B family.</text>
</comment>
<dbReference type="InterPro" id="IPR017964">
    <property type="entry name" value="DNA-dir_DNA_pol_B_CS"/>
</dbReference>
<dbReference type="SUPFAM" id="SSF56672">
    <property type="entry name" value="DNA/RNA polymerases"/>
    <property type="match status" value="1"/>
</dbReference>
<dbReference type="PANTHER" id="PTHR10322:SF23">
    <property type="entry name" value="DNA POLYMERASE DELTA CATALYTIC SUBUNIT"/>
    <property type="match status" value="1"/>
</dbReference>
<dbReference type="InterPro" id="IPR006134">
    <property type="entry name" value="DNA-dir_DNA_pol_B_multi_dom"/>
</dbReference>
<evidence type="ECO:0000256" key="1">
    <source>
        <dbReference type="ARBA" id="ARBA00002701"/>
    </source>
</evidence>
<accession>Q6JKD2</accession>
<evidence type="ECO:0000313" key="12">
    <source>
        <dbReference type="EMBL" id="AAQ96405.1"/>
    </source>
</evidence>
<keyword evidence="9" id="KW-0235">DNA replication</keyword>
<dbReference type="Proteomes" id="UP000243697">
    <property type="component" value="Segment"/>
</dbReference>
<evidence type="ECO:0000256" key="8">
    <source>
        <dbReference type="ARBA" id="ARBA00049244"/>
    </source>
</evidence>
<dbReference type="InterPro" id="IPR036397">
    <property type="entry name" value="RNaseH_sf"/>
</dbReference>
<dbReference type="InterPro" id="IPR050240">
    <property type="entry name" value="DNA_pol_type-B"/>
</dbReference>
<feature type="domain" description="DNA-directed DNA polymerase family B exonuclease" evidence="11">
    <location>
        <begin position="173"/>
        <end position="363"/>
    </location>
</feature>
<dbReference type="Gene3D" id="3.90.1600.10">
    <property type="entry name" value="Palm domain of DNA polymerase"/>
    <property type="match status" value="1"/>
</dbReference>
<name>Q6JKD2_9CBAC</name>
<dbReference type="GO" id="GO:0000166">
    <property type="term" value="F:nucleotide binding"/>
    <property type="evidence" value="ECO:0007669"/>
    <property type="project" value="InterPro"/>
</dbReference>
<dbReference type="Gene3D" id="1.10.287.690">
    <property type="entry name" value="Helix hairpin bin"/>
    <property type="match status" value="1"/>
</dbReference>
<protein>
    <recommendedName>
        <fullName evidence="9">DNA polymerase</fullName>
        <ecNumber evidence="9">2.7.7.7</ecNumber>
    </recommendedName>
</protein>
<feature type="domain" description="DNA-directed DNA polymerase family B multifunctional" evidence="10">
    <location>
        <begin position="512"/>
        <end position="857"/>
    </location>
</feature>
<dbReference type="GO" id="GO:0003887">
    <property type="term" value="F:DNA-directed DNA polymerase activity"/>
    <property type="evidence" value="ECO:0007669"/>
    <property type="project" value="UniProtKB-KW"/>
</dbReference>
<dbReference type="RefSeq" id="YP_025135.1">
    <property type="nucleotide sequence ID" value="NC_005905.1"/>
</dbReference>
<evidence type="ECO:0000259" key="11">
    <source>
        <dbReference type="Pfam" id="PF03104"/>
    </source>
</evidence>
<keyword evidence="3 9" id="KW-0808">Transferase</keyword>
<keyword evidence="5 9" id="KW-0239">DNA-directed DNA polymerase</keyword>
<dbReference type="EC" id="2.7.7.7" evidence="9"/>
<evidence type="ECO:0000256" key="7">
    <source>
        <dbReference type="ARBA" id="ARBA00023125"/>
    </source>
</evidence>
<dbReference type="SUPFAM" id="SSF53098">
    <property type="entry name" value="Ribonuclease H-like"/>
    <property type="match status" value="1"/>
</dbReference>
<dbReference type="Pfam" id="PF00136">
    <property type="entry name" value="DNA_pol_B"/>
    <property type="match status" value="1"/>
</dbReference>
<dbReference type="InterPro" id="IPR012337">
    <property type="entry name" value="RNaseH-like_sf"/>
</dbReference>
<dbReference type="GeneID" id="2846281"/>
<dbReference type="GO" id="GO:0006261">
    <property type="term" value="P:DNA-templated DNA replication"/>
    <property type="evidence" value="ECO:0007669"/>
    <property type="project" value="TreeGrafter"/>
</dbReference>
<dbReference type="PRINTS" id="PR00106">
    <property type="entry name" value="DNAPOLB"/>
</dbReference>
<keyword evidence="4 9" id="KW-0548">Nucleotidyltransferase</keyword>
<organism evidence="12 13">
    <name type="scientific">Neodiprion sertifer nucleopolyhedrovirus</name>
    <dbReference type="NCBI Taxonomy" id="111874"/>
    <lineage>
        <taxon>Viruses</taxon>
        <taxon>Viruses incertae sedis</taxon>
        <taxon>Naldaviricetes</taxon>
        <taxon>Lefavirales</taxon>
        <taxon>Baculoviridae</taxon>
        <taxon>Gammabaculovirus</taxon>
        <taxon>Gammabaculovirus nesertiferis</taxon>
    </lineage>
</organism>
<keyword evidence="6" id="KW-1194">Viral DNA replication</keyword>
<comment type="catalytic activity">
    <reaction evidence="8 9">
        <text>DNA(n) + a 2'-deoxyribonucleoside 5'-triphosphate = DNA(n+1) + diphosphate</text>
        <dbReference type="Rhea" id="RHEA:22508"/>
        <dbReference type="Rhea" id="RHEA-COMP:17339"/>
        <dbReference type="Rhea" id="RHEA-COMP:17340"/>
        <dbReference type="ChEBI" id="CHEBI:33019"/>
        <dbReference type="ChEBI" id="CHEBI:61560"/>
        <dbReference type="ChEBI" id="CHEBI:173112"/>
        <dbReference type="EC" id="2.7.7.7"/>
    </reaction>
</comment>
<dbReference type="InterPro" id="IPR006172">
    <property type="entry name" value="DNA-dir_DNA_pol_B"/>
</dbReference>
<evidence type="ECO:0000256" key="6">
    <source>
        <dbReference type="ARBA" id="ARBA00023109"/>
    </source>
</evidence>
<dbReference type="PANTHER" id="PTHR10322">
    <property type="entry name" value="DNA POLYMERASE CATALYTIC SUBUNIT"/>
    <property type="match status" value="1"/>
</dbReference>
<evidence type="ECO:0000256" key="9">
    <source>
        <dbReference type="RuleBase" id="RU000442"/>
    </source>
</evidence>
<dbReference type="InterPro" id="IPR043502">
    <property type="entry name" value="DNA/RNA_pol_sf"/>
</dbReference>
<dbReference type="InterPro" id="IPR006133">
    <property type="entry name" value="DNA-dir_DNA_pol_B_exonuc"/>
</dbReference>
<evidence type="ECO:0000256" key="5">
    <source>
        <dbReference type="ARBA" id="ARBA00022932"/>
    </source>
</evidence>
<proteinExistence type="inferred from homology"/>
<sequence length="913" mass="106970">MGMVIKKSIFEKLIYDSKFLSTIRPQINGKPSPANDSEFHISKNVVWRITRITAIEDDEHVHKLVFALSTTLSETIPTTICAYIMKPRLYMWQRCFCNNIPNSVCFRNCIKMKYLMAPGVKGYENTINVYKVYRKQTRVLDDFLTTPMRLCHQYGITEGCYVTFRHDMYIKEIPVLCQLNDFIIVKENVQEIKTSVLAFDIEVRSPSGRFCNAKKIDDEIISISLVMKRVDDVTLRFCLIYRQNAVFSTLQDCDTNGTLVILHDSEKEMIETFLNCIELMNPDFITGYNSSNFDIPYIRDRMKILNMGNLFVRRFGFQLEVKFGNFFQRFRKVPAINIPLYAYHDTILSVNNLRLDNYRLDTVARFLLNENKIDLPFWELNRLWECGEIDNIIKYNVYDSELTLKVFLKLDVTNVSYSMCEIMKISTESLNEGIMKKLTGLVFDYAINNVNVIDNETIPDPYFLLITDFYVCKTKQDTKVVENTMSFHKLKRQPVPYKVIEKYHPVKLCNADGKFVYTGGDVMQPRRGVFENVGIFDFEGMYATRMIKDKICETNIVITENGDVYRLTHQIGVVDKIVADLKQRRTDLKKILKTLKSDTFEYKMLHIFQNTVKEITNSMYGWHATNCKILAAEITRLARNKLYDAQNKINNHISNNYTVIYGDTDSCFVHVKNIDNPVYHLKLLEKELNDSWNGDAVIELENFCVKIILYQKKNYCFLTDKGVFKDTIVTKRRNKPLMARQSLEIFLKHFLQTSSFEESMFKFIDYIKKITEVLDVKLYTSSVQYSEGKNSHASYCVDLLKKHANQTIPHDGERIDILYIKNNSTVIKEKCLPLEMFDASKYDIDFTKFCEDHIKPFMVMFGTLLNDKQKFIVENYEKIFQLITKSRTRCYMVKGTKFDIKYTDNKSITQYFH</sequence>
<evidence type="ECO:0000256" key="2">
    <source>
        <dbReference type="ARBA" id="ARBA00005755"/>
    </source>
</evidence>
<dbReference type="KEGG" id="vg:2846281"/>
<dbReference type="PROSITE" id="PS00116">
    <property type="entry name" value="DNA_POLYMERASE_B"/>
    <property type="match status" value="1"/>
</dbReference>
<comment type="function">
    <text evidence="1">Replicates the viral genome, host DNA polymerases cannot substitute for the viral enzyme in this process.</text>
</comment>
<keyword evidence="13" id="KW-1185">Reference proteome</keyword>
<dbReference type="InterPro" id="IPR023211">
    <property type="entry name" value="DNA_pol_palm_dom_sf"/>
</dbReference>